<organism evidence="3 4">
    <name type="scientific">Filobasidium floriforme</name>
    <dbReference type="NCBI Taxonomy" id="5210"/>
    <lineage>
        <taxon>Eukaryota</taxon>
        <taxon>Fungi</taxon>
        <taxon>Dikarya</taxon>
        <taxon>Basidiomycota</taxon>
        <taxon>Agaricomycotina</taxon>
        <taxon>Tremellomycetes</taxon>
        <taxon>Filobasidiales</taxon>
        <taxon>Filobasidiaceae</taxon>
        <taxon>Filobasidium</taxon>
    </lineage>
</organism>
<proteinExistence type="predicted"/>
<feature type="compositionally biased region" description="Polar residues" evidence="1">
    <location>
        <begin position="112"/>
        <end position="133"/>
    </location>
</feature>
<accession>A0A8K0JHL5</accession>
<sequence length="645" mass="70810">MSQSGSNNRNKTDRPTISALLQEALDTPLERLSIDEPLIDLPSRAYDTPATPPVAHIDQSQHPHHHAQQQHVTAPIRQTAEPEQIEPDGMPIVRPGGGSRSGLKGLLNKSRQSIAASVNSGASRTTISSNPPQDDQPLSAKRMGKLPLGPASRRLSEAQEMREEVMNLRHRSGAAQEQPGETVSKPRRDSLDGVRIGGKPFSSLVKNEPRSEILQTKASRPRMRHRSSSTSTLETPPRHLQRTISSLINQKDGKGKAGLSQYPPDHNLSSSLPRSASFASLVSPSHLSLPKTKLPTFPSFPNVPMAAIGGVRGFSASARDDKSLWKTWWEGSGATAEEMKKDEKAREHAHKHMLDDADKGGTLDEEREHIQQKYDTPKNPIVFCHGLLGFDYIGPKGLPALQISHWRGICNVLQENGIELMIAKVPATSSAAQRAEVLLAAIEEQFPGREVNLVGHSMGGLDGRYLISKLKSKRSFKVASLTTIATPHRGSPFADYFIDNIIGRERLPSWLTVLDTVSFGAAGDGSAFQALTTRSMALFNEQVPDDPNVKYYSWGAHYQPGWFDPLRWSHDCIQAVEGDNDGLVSVESSKWGEFRGVLIGCSHVDTVGWVNHVRFTMEAWAGRPIAFKPATFYLEIADHLAKQGF</sequence>
<evidence type="ECO:0000313" key="4">
    <source>
        <dbReference type="Proteomes" id="UP000812966"/>
    </source>
</evidence>
<dbReference type="InterPro" id="IPR029058">
    <property type="entry name" value="AB_hydrolase_fold"/>
</dbReference>
<dbReference type="SUPFAM" id="SSF53474">
    <property type="entry name" value="alpha/beta-Hydrolases"/>
    <property type="match status" value="1"/>
</dbReference>
<feature type="region of interest" description="Disordered" evidence="1">
    <location>
        <begin position="86"/>
        <end position="105"/>
    </location>
</feature>
<evidence type="ECO:0000256" key="1">
    <source>
        <dbReference type="SAM" id="MobiDB-lite"/>
    </source>
</evidence>
<name>A0A8K0JHL5_9TREE</name>
<dbReference type="Pfam" id="PF00561">
    <property type="entry name" value="Abhydrolase_1"/>
    <property type="match status" value="1"/>
</dbReference>
<evidence type="ECO:0000259" key="2">
    <source>
        <dbReference type="Pfam" id="PF00561"/>
    </source>
</evidence>
<dbReference type="InterPro" id="IPR000073">
    <property type="entry name" value="AB_hydrolase_1"/>
</dbReference>
<gene>
    <name evidence="3" type="ORF">FFLO_05062</name>
</gene>
<protein>
    <recommendedName>
        <fullName evidence="2">AB hydrolase-1 domain-containing protein</fullName>
    </recommendedName>
</protein>
<feature type="region of interest" description="Disordered" evidence="1">
    <location>
        <begin position="112"/>
        <end position="272"/>
    </location>
</feature>
<evidence type="ECO:0000313" key="3">
    <source>
        <dbReference type="EMBL" id="KAG7530399.1"/>
    </source>
</evidence>
<dbReference type="EMBL" id="JABELV010000119">
    <property type="protein sequence ID" value="KAG7530399.1"/>
    <property type="molecule type" value="Genomic_DNA"/>
</dbReference>
<feature type="compositionally biased region" description="Basic and acidic residues" evidence="1">
    <location>
        <begin position="154"/>
        <end position="167"/>
    </location>
</feature>
<dbReference type="PANTHER" id="PTHR11440">
    <property type="entry name" value="LECITHIN-CHOLESTEROL ACYLTRANSFERASE-RELATED"/>
    <property type="match status" value="1"/>
</dbReference>
<reference evidence="3" key="1">
    <citation type="submission" date="2020-04" db="EMBL/GenBank/DDBJ databases">
        <title>Analysis of mating type loci in Filobasidium floriforme.</title>
        <authorList>
            <person name="Nowrousian M."/>
        </authorList>
    </citation>
    <scope>NUCLEOTIDE SEQUENCE</scope>
    <source>
        <strain evidence="3">CBS 6242</strain>
    </source>
</reference>
<dbReference type="Proteomes" id="UP000812966">
    <property type="component" value="Unassembled WGS sequence"/>
</dbReference>
<comment type="caution">
    <text evidence="3">The sequence shown here is derived from an EMBL/GenBank/DDBJ whole genome shotgun (WGS) entry which is preliminary data.</text>
</comment>
<feature type="region of interest" description="Disordered" evidence="1">
    <location>
        <begin position="43"/>
        <end position="70"/>
    </location>
</feature>
<dbReference type="AlphaFoldDB" id="A0A8K0JHL5"/>
<keyword evidence="4" id="KW-1185">Reference proteome</keyword>
<dbReference type="Gene3D" id="3.40.50.1820">
    <property type="entry name" value="alpha/beta hydrolase"/>
    <property type="match status" value="1"/>
</dbReference>
<feature type="domain" description="AB hydrolase-1" evidence="2">
    <location>
        <begin position="379"/>
        <end position="511"/>
    </location>
</feature>